<dbReference type="RefSeq" id="WP_163232391.1">
    <property type="nucleotide sequence ID" value="NZ_WHZW01000021.1"/>
</dbReference>
<sequence>MYQYPMDQQQLGSIELLSVATAEYDGEVMKRDDKPVRVCSALIMPPDGHPEIMEVNIPRSEQFNIPERTKIRFENLTIRGRISKKGSLVYVFDADDMIADGKTDTKPGEPAKDKPIDNGLNKPFGLK</sequence>
<protein>
    <recommendedName>
        <fullName evidence="4">DUF961 domain-containing protein</fullName>
    </recommendedName>
</protein>
<dbReference type="AlphaFoldDB" id="A0A6N9Z6E4"/>
<feature type="region of interest" description="Disordered" evidence="1">
    <location>
        <begin position="99"/>
        <end position="127"/>
    </location>
</feature>
<keyword evidence="3" id="KW-1185">Reference proteome</keyword>
<dbReference type="Proteomes" id="UP000469194">
    <property type="component" value="Unassembled WGS sequence"/>
</dbReference>
<comment type="caution">
    <text evidence="2">The sequence shown here is derived from an EMBL/GenBank/DDBJ whole genome shotgun (WGS) entry which is preliminary data.</text>
</comment>
<reference evidence="2 3" key="1">
    <citation type="submission" date="2019-10" db="EMBL/GenBank/DDBJ databases">
        <title>Bifidobacterium from non-human primates.</title>
        <authorList>
            <person name="Modesto M."/>
        </authorList>
    </citation>
    <scope>NUCLEOTIDE SEQUENCE [LARGE SCALE GENOMIC DNA]</scope>
    <source>
        <strain evidence="2 3">TRE17</strain>
    </source>
</reference>
<organism evidence="2 3">
    <name type="scientific">Bifidobacterium aerophilum</name>
    <dbReference type="NCBI Taxonomy" id="1798155"/>
    <lineage>
        <taxon>Bacteria</taxon>
        <taxon>Bacillati</taxon>
        <taxon>Actinomycetota</taxon>
        <taxon>Actinomycetes</taxon>
        <taxon>Bifidobacteriales</taxon>
        <taxon>Bifidobacteriaceae</taxon>
        <taxon>Bifidobacterium</taxon>
    </lineage>
</organism>
<name>A0A6N9Z6E4_9BIFI</name>
<evidence type="ECO:0000313" key="3">
    <source>
        <dbReference type="Proteomes" id="UP000469194"/>
    </source>
</evidence>
<proteinExistence type="predicted"/>
<evidence type="ECO:0000313" key="2">
    <source>
        <dbReference type="EMBL" id="NEG90287.1"/>
    </source>
</evidence>
<feature type="compositionally biased region" description="Basic and acidic residues" evidence="1">
    <location>
        <begin position="99"/>
        <end position="116"/>
    </location>
</feature>
<accession>A0A6N9Z6E4</accession>
<evidence type="ECO:0000256" key="1">
    <source>
        <dbReference type="SAM" id="MobiDB-lite"/>
    </source>
</evidence>
<evidence type="ECO:0008006" key="4">
    <source>
        <dbReference type="Google" id="ProtNLM"/>
    </source>
</evidence>
<gene>
    <name evidence="2" type="ORF">GFD25_09880</name>
</gene>
<dbReference type="EMBL" id="WHZW01000021">
    <property type="protein sequence ID" value="NEG90287.1"/>
    <property type="molecule type" value="Genomic_DNA"/>
</dbReference>